<protein>
    <submittedName>
        <fullName evidence="1">Uncharacterized protein</fullName>
    </submittedName>
</protein>
<evidence type="ECO:0000313" key="1">
    <source>
        <dbReference type="EMBL" id="KAG5281310.1"/>
    </source>
</evidence>
<accession>A0AAV6H2F3</accession>
<comment type="caution">
    <text evidence="1">The sequence shown here is derived from an EMBL/GenBank/DDBJ whole genome shotgun (WGS) entry which is preliminary data.</text>
</comment>
<organism evidence="1 2">
    <name type="scientific">Alosa alosa</name>
    <name type="common">allis shad</name>
    <dbReference type="NCBI Taxonomy" id="278164"/>
    <lineage>
        <taxon>Eukaryota</taxon>
        <taxon>Metazoa</taxon>
        <taxon>Chordata</taxon>
        <taxon>Craniata</taxon>
        <taxon>Vertebrata</taxon>
        <taxon>Euteleostomi</taxon>
        <taxon>Actinopterygii</taxon>
        <taxon>Neopterygii</taxon>
        <taxon>Teleostei</taxon>
        <taxon>Clupei</taxon>
        <taxon>Clupeiformes</taxon>
        <taxon>Clupeoidei</taxon>
        <taxon>Clupeidae</taxon>
        <taxon>Alosa</taxon>
    </lineage>
</organism>
<proteinExistence type="predicted"/>
<keyword evidence="2" id="KW-1185">Reference proteome</keyword>
<dbReference type="Proteomes" id="UP000823561">
    <property type="component" value="Chromosome 5"/>
</dbReference>
<dbReference type="EMBL" id="JADWDJ010000005">
    <property type="protein sequence ID" value="KAG5281310.1"/>
    <property type="molecule type" value="Genomic_DNA"/>
</dbReference>
<sequence>MDDYVNVAGVEVGWQRVLQVDLEVDAVAGGVAAAAAFGAAGSHSISWQVEYPPGRGLVLEADTHLQLAQRELGGIVPLAMNVANPGGSSRSVVCTLHKKLTLNASDFKSYIRPPLGRVAL</sequence>
<dbReference type="AlphaFoldDB" id="A0AAV6H2F3"/>
<reference evidence="1" key="1">
    <citation type="submission" date="2020-10" db="EMBL/GenBank/DDBJ databases">
        <title>Chromosome-scale genome assembly of the Allis shad, Alosa alosa.</title>
        <authorList>
            <person name="Margot Z."/>
            <person name="Christophe K."/>
            <person name="Cabau C."/>
            <person name="Louis A."/>
            <person name="Berthelot C."/>
            <person name="Parey E."/>
            <person name="Roest Crollius H."/>
            <person name="Montfort J."/>
            <person name="Robinson-Rechavi M."/>
            <person name="Bucao C."/>
            <person name="Bouchez O."/>
            <person name="Gislard M."/>
            <person name="Lluch J."/>
            <person name="Milhes M."/>
            <person name="Lampietro C."/>
            <person name="Lopez Roques C."/>
            <person name="Donnadieu C."/>
            <person name="Braasch I."/>
            <person name="Desvignes T."/>
            <person name="Postlethwait J."/>
            <person name="Bobe J."/>
            <person name="Guiguen Y."/>
        </authorList>
    </citation>
    <scope>NUCLEOTIDE SEQUENCE</scope>
    <source>
        <strain evidence="1">M-15738</strain>
        <tissue evidence="1">Blood</tissue>
    </source>
</reference>
<name>A0AAV6H2F3_9TELE</name>
<evidence type="ECO:0000313" key="2">
    <source>
        <dbReference type="Proteomes" id="UP000823561"/>
    </source>
</evidence>
<gene>
    <name evidence="1" type="ORF">AALO_G00069790</name>
</gene>